<keyword evidence="4 8" id="KW-0175">Coiled coil</keyword>
<dbReference type="EMBL" id="JBCEWA010000002">
    <property type="protein sequence ID" value="MEL5987500.1"/>
    <property type="molecule type" value="Genomic_DNA"/>
</dbReference>
<comment type="subcellular location">
    <subcellularLocation>
        <location evidence="8">Cell membrane</location>
        <topology evidence="8">Single-pass membrane protein</topology>
    </subcellularLocation>
    <text evidence="8">Colocalized with FtsZ to the nascent septal site.</text>
</comment>
<evidence type="ECO:0000313" key="10">
    <source>
        <dbReference type="EMBL" id="MEL5987500.1"/>
    </source>
</evidence>
<feature type="coiled-coil region" evidence="8">
    <location>
        <begin position="257"/>
        <end position="300"/>
    </location>
</feature>
<dbReference type="RefSeq" id="WP_068451883.1">
    <property type="nucleotide sequence ID" value="NZ_CP147847.1"/>
</dbReference>
<dbReference type="HAMAP" id="MF_00728">
    <property type="entry name" value="EzrA"/>
    <property type="match status" value="1"/>
</dbReference>
<dbReference type="InterPro" id="IPR010379">
    <property type="entry name" value="EzrA"/>
</dbReference>
<protein>
    <recommendedName>
        <fullName evidence="8">Septation ring formation regulator EzrA</fullName>
    </recommendedName>
</protein>
<evidence type="ECO:0000256" key="1">
    <source>
        <dbReference type="ARBA" id="ARBA00022618"/>
    </source>
</evidence>
<evidence type="ECO:0000256" key="6">
    <source>
        <dbReference type="ARBA" id="ARBA00023210"/>
    </source>
</evidence>
<keyword evidence="8" id="KW-1003">Cell membrane</keyword>
<organism evidence="10 11">
    <name type="scientific">Kurthia gibsonii</name>
    <dbReference type="NCBI Taxonomy" id="33946"/>
    <lineage>
        <taxon>Bacteria</taxon>
        <taxon>Bacillati</taxon>
        <taxon>Bacillota</taxon>
        <taxon>Bacilli</taxon>
        <taxon>Bacillales</taxon>
        <taxon>Caryophanaceae</taxon>
        <taxon>Kurthia</taxon>
    </lineage>
</organism>
<evidence type="ECO:0000256" key="8">
    <source>
        <dbReference type="HAMAP-Rule" id="MF_00728"/>
    </source>
</evidence>
<evidence type="ECO:0000256" key="3">
    <source>
        <dbReference type="ARBA" id="ARBA00022989"/>
    </source>
</evidence>
<evidence type="ECO:0000313" key="11">
    <source>
        <dbReference type="Proteomes" id="UP001398420"/>
    </source>
</evidence>
<feature type="coiled-coil region" evidence="8">
    <location>
        <begin position="370"/>
        <end position="432"/>
    </location>
</feature>
<feature type="topological domain" description="Extracellular" evidence="8">
    <location>
        <begin position="1"/>
        <end position="3"/>
    </location>
</feature>
<reference evidence="10 11" key="1">
    <citation type="submission" date="2024-04" db="EMBL/GenBank/DDBJ databases">
        <authorList>
            <person name="Wu Y.S."/>
            <person name="Zhang L."/>
        </authorList>
    </citation>
    <scope>NUCLEOTIDE SEQUENCE [LARGE SCALE GENOMIC DNA]</scope>
    <source>
        <strain evidence="10 11">KG-01</strain>
    </source>
</reference>
<evidence type="ECO:0000256" key="7">
    <source>
        <dbReference type="ARBA" id="ARBA00023306"/>
    </source>
</evidence>
<gene>
    <name evidence="8" type="primary">ezrA</name>
    <name evidence="10" type="ORF">AAF454_03545</name>
</gene>
<sequence>MYNYIIPIVIVLLIFVVVLFVYRKKHHTEISRLDQKRLDLQNKPVLEELSKVKKLNMSGQAEEMFERWRNKWTDMMDDDLVQIEQQLIQAEETVDKFQFKKATQIEEEVEQRIDACDGELENILTELNDLIESEKKSRVEIENLKLDYRTSRKTLLAHQYSFGEAGNLLESRLAVFPEKFEAYERLTAEGNYLEAKEIVKELDHEGKEILRLITEIPTLLTDVQHKIPNDLSDLRNGYRSMEQQSFFLLHLELPEKLDAIEAQLPILKEQLVQLETEVAIEQVEQMKKDIDAYYEALENEVHAKQFVDSNFTKLGTRLEDLLLAVDEMQYEAEVVQKSYHLTTQELAMPRQCRSALNTYKQRYDLLCVEVKEEQSAYSILKEELEDLDKLVEIKKKEIEEFSKKLVDLRVHENEGREQLESFEQRLRLLERRIQKANMPGIPDEIIARFKEADQQLDVVKQELLEVPINVGVIAANLKKSNELITEAEGVIEEMLSNVQLIELLIQYGNRYRTSKPGMDEKLTEAELAFTNLRYTKALEVVATAVEAAEPGALKRIEGLAKQTVTRV</sequence>
<keyword evidence="5 8" id="KW-0472">Membrane</keyword>
<keyword evidence="2 8" id="KW-0812">Transmembrane</keyword>
<feature type="transmembrane region" description="Helical" evidence="9">
    <location>
        <begin position="6"/>
        <end position="22"/>
    </location>
</feature>
<accession>A0ABU9LHS5</accession>
<keyword evidence="7 8" id="KW-0131">Cell cycle</keyword>
<proteinExistence type="inferred from homology"/>
<feature type="topological domain" description="Cytoplasmic" evidence="8">
    <location>
        <begin position="23"/>
        <end position="567"/>
    </location>
</feature>
<keyword evidence="3 8" id="KW-1133">Transmembrane helix</keyword>
<name>A0ABU9LHS5_9BACL</name>
<comment type="similarity">
    <text evidence="8">Belongs to the EzrA family.</text>
</comment>
<dbReference type="Proteomes" id="UP001398420">
    <property type="component" value="Unassembled WGS sequence"/>
</dbReference>
<evidence type="ECO:0000256" key="4">
    <source>
        <dbReference type="ARBA" id="ARBA00023054"/>
    </source>
</evidence>
<evidence type="ECO:0000256" key="5">
    <source>
        <dbReference type="ARBA" id="ARBA00023136"/>
    </source>
</evidence>
<evidence type="ECO:0000256" key="9">
    <source>
        <dbReference type="SAM" id="Phobius"/>
    </source>
</evidence>
<keyword evidence="11" id="KW-1185">Reference proteome</keyword>
<comment type="function">
    <text evidence="8">Negative regulator of FtsZ ring formation; modulates the frequency and position of FtsZ ring formation. Inhibits FtsZ ring formation at polar sites. Interacts either with FtsZ or with one of its binding partners to promote depolymerization.</text>
</comment>
<evidence type="ECO:0000256" key="2">
    <source>
        <dbReference type="ARBA" id="ARBA00022692"/>
    </source>
</evidence>
<keyword evidence="6 8" id="KW-0717">Septation</keyword>
<dbReference type="Pfam" id="PF06160">
    <property type="entry name" value="EzrA"/>
    <property type="match status" value="1"/>
</dbReference>
<comment type="caution">
    <text evidence="10">The sequence shown here is derived from an EMBL/GenBank/DDBJ whole genome shotgun (WGS) entry which is preliminary data.</text>
</comment>
<keyword evidence="1 8" id="KW-0132">Cell division</keyword>